<comment type="caution">
    <text evidence="9">The sequence shown here is derived from an EMBL/GenBank/DDBJ whole genome shotgun (WGS) entry which is preliminary data.</text>
</comment>
<evidence type="ECO:0000256" key="6">
    <source>
        <dbReference type="ARBA" id="ARBA00023170"/>
    </source>
</evidence>
<dbReference type="Proteomes" id="UP001166674">
    <property type="component" value="Unassembled WGS sequence"/>
</dbReference>
<evidence type="ECO:0000256" key="3">
    <source>
        <dbReference type="ARBA" id="ARBA00022989"/>
    </source>
</evidence>
<dbReference type="AlphaFoldDB" id="A0AA41MEY2"/>
<reference evidence="9" key="1">
    <citation type="submission" date="2020-03" db="EMBL/GenBank/DDBJ databases">
        <title>Studies in the Genomics of Life Span.</title>
        <authorList>
            <person name="Glass D."/>
        </authorList>
    </citation>
    <scope>NUCLEOTIDE SEQUENCE</scope>
    <source>
        <strain evidence="9">SUZIE</strain>
        <tissue evidence="9">Muscle</tissue>
    </source>
</reference>
<accession>A0AA41MEY2</accession>
<evidence type="ECO:0000256" key="2">
    <source>
        <dbReference type="ARBA" id="ARBA00022692"/>
    </source>
</evidence>
<comment type="subcellular location">
    <subcellularLocation>
        <location evidence="1">Membrane</location>
        <topology evidence="1">Multi-pass membrane protein</topology>
    </subcellularLocation>
</comment>
<evidence type="ECO:0000256" key="1">
    <source>
        <dbReference type="ARBA" id="ARBA00004141"/>
    </source>
</evidence>
<feature type="transmembrane region" description="Helical" evidence="8">
    <location>
        <begin position="56"/>
        <end position="76"/>
    </location>
</feature>
<evidence type="ECO:0000256" key="5">
    <source>
        <dbReference type="ARBA" id="ARBA00023136"/>
    </source>
</evidence>
<keyword evidence="6 9" id="KW-0675">Receptor</keyword>
<keyword evidence="4" id="KW-0297">G-protein coupled receptor</keyword>
<evidence type="ECO:0000256" key="7">
    <source>
        <dbReference type="ARBA" id="ARBA00023224"/>
    </source>
</evidence>
<evidence type="ECO:0000313" key="9">
    <source>
        <dbReference type="EMBL" id="MBZ3870609.1"/>
    </source>
</evidence>
<keyword evidence="5 8" id="KW-0472">Membrane</keyword>
<keyword evidence="3 8" id="KW-1133">Transmembrane helix</keyword>
<dbReference type="GO" id="GO:0016020">
    <property type="term" value="C:membrane"/>
    <property type="evidence" value="ECO:0007669"/>
    <property type="project" value="UniProtKB-SubCell"/>
</dbReference>
<evidence type="ECO:0000256" key="4">
    <source>
        <dbReference type="ARBA" id="ARBA00023040"/>
    </source>
</evidence>
<dbReference type="EMBL" id="JAATJV010151511">
    <property type="protein sequence ID" value="MBZ3870609.1"/>
    <property type="molecule type" value="Genomic_DNA"/>
</dbReference>
<dbReference type="PANTHER" id="PTHR48002">
    <property type="entry name" value="OLFACTORY RECEPTOR"/>
    <property type="match status" value="1"/>
</dbReference>
<name>A0AA41MEY2_SCICA</name>
<dbReference type="SUPFAM" id="SSF81321">
    <property type="entry name" value="Family A G protein-coupled receptor-like"/>
    <property type="match status" value="1"/>
</dbReference>
<evidence type="ECO:0000256" key="8">
    <source>
        <dbReference type="SAM" id="Phobius"/>
    </source>
</evidence>
<keyword evidence="7" id="KW-0807">Transducer</keyword>
<evidence type="ECO:0000313" key="10">
    <source>
        <dbReference type="Proteomes" id="UP001166674"/>
    </source>
</evidence>
<gene>
    <name evidence="9" type="ORF">SUZIE_108795</name>
</gene>
<keyword evidence="2 8" id="KW-0812">Transmembrane</keyword>
<dbReference type="Gene3D" id="1.20.1070.10">
    <property type="entry name" value="Rhodopsin 7-helix transmembrane proteins"/>
    <property type="match status" value="1"/>
</dbReference>
<keyword evidence="10" id="KW-1185">Reference proteome</keyword>
<organism evidence="9 10">
    <name type="scientific">Sciurus carolinensis</name>
    <name type="common">Eastern gray squirrel</name>
    <dbReference type="NCBI Taxonomy" id="30640"/>
    <lineage>
        <taxon>Eukaryota</taxon>
        <taxon>Metazoa</taxon>
        <taxon>Chordata</taxon>
        <taxon>Craniata</taxon>
        <taxon>Vertebrata</taxon>
        <taxon>Euteleostomi</taxon>
        <taxon>Mammalia</taxon>
        <taxon>Eutheria</taxon>
        <taxon>Euarchontoglires</taxon>
        <taxon>Glires</taxon>
        <taxon>Rodentia</taxon>
        <taxon>Sciuromorpha</taxon>
        <taxon>Sciuridae</taxon>
        <taxon>Sciurinae</taxon>
        <taxon>Sciurini</taxon>
        <taxon>Sciurus</taxon>
    </lineage>
</organism>
<dbReference type="GO" id="GO:0004930">
    <property type="term" value="F:G protein-coupled receptor activity"/>
    <property type="evidence" value="ECO:0007669"/>
    <property type="project" value="UniProtKB-KW"/>
</dbReference>
<dbReference type="InterPro" id="IPR050427">
    <property type="entry name" value="Olfactory_Receptors"/>
</dbReference>
<proteinExistence type="predicted"/>
<protein>
    <submittedName>
        <fullName evidence="9">Olfactory receptor 4C6</fullName>
    </submittedName>
</protein>
<sequence length="95" mass="10588">MGNQNNVTEFILLVLTENQELRKILFAAFLIMYIITVLESLLIVETMITSQSPGSPMYFFLTFLSFLDVTYSSFIAPKLIVDSLSESAAISLQAA</sequence>
<feature type="transmembrane region" description="Helical" evidence="8">
    <location>
        <begin position="24"/>
        <end position="44"/>
    </location>
</feature>